<dbReference type="PANTHER" id="PTHR22775:SF3">
    <property type="entry name" value="SORTING NEXIN-13"/>
    <property type="match status" value="1"/>
</dbReference>
<comment type="similarity">
    <text evidence="3">Belongs to the YPT35 family.</text>
</comment>
<feature type="compositionally biased region" description="Low complexity" evidence="10">
    <location>
        <begin position="155"/>
        <end position="177"/>
    </location>
</feature>
<feature type="compositionally biased region" description="Low complexity" evidence="10">
    <location>
        <begin position="220"/>
        <end position="233"/>
    </location>
</feature>
<evidence type="ECO:0000256" key="5">
    <source>
        <dbReference type="ARBA" id="ARBA00022753"/>
    </source>
</evidence>
<dbReference type="InterPro" id="IPR037917">
    <property type="entry name" value="Ypt35_PX"/>
</dbReference>
<evidence type="ECO:0000313" key="12">
    <source>
        <dbReference type="EMBL" id="CAK7229478.1"/>
    </source>
</evidence>
<dbReference type="SUPFAM" id="SSF64268">
    <property type="entry name" value="PX domain"/>
    <property type="match status" value="1"/>
</dbReference>
<feature type="compositionally biased region" description="Acidic residues" evidence="10">
    <location>
        <begin position="90"/>
        <end position="100"/>
    </location>
</feature>
<keyword evidence="5" id="KW-0967">Endosome</keyword>
<dbReference type="InterPro" id="IPR036871">
    <property type="entry name" value="PX_dom_sf"/>
</dbReference>
<evidence type="ECO:0000256" key="3">
    <source>
        <dbReference type="ARBA" id="ARBA00007426"/>
    </source>
</evidence>
<feature type="compositionally biased region" description="Low complexity" evidence="10">
    <location>
        <begin position="109"/>
        <end position="123"/>
    </location>
</feature>
<evidence type="ECO:0000256" key="6">
    <source>
        <dbReference type="ARBA" id="ARBA00023136"/>
    </source>
</evidence>
<feature type="region of interest" description="Disordered" evidence="10">
    <location>
        <begin position="246"/>
        <end position="295"/>
    </location>
</feature>
<reference evidence="12 13" key="1">
    <citation type="submission" date="2024-01" db="EMBL/GenBank/DDBJ databases">
        <authorList>
            <person name="Allen C."/>
            <person name="Tagirdzhanova G."/>
        </authorList>
    </citation>
    <scope>NUCLEOTIDE SEQUENCE [LARGE SCALE GENOMIC DNA]</scope>
</reference>
<feature type="region of interest" description="Disordered" evidence="10">
    <location>
        <begin position="333"/>
        <end position="368"/>
    </location>
</feature>
<feature type="region of interest" description="Disordered" evidence="10">
    <location>
        <begin position="435"/>
        <end position="458"/>
    </location>
</feature>
<feature type="compositionally biased region" description="Acidic residues" evidence="10">
    <location>
        <begin position="65"/>
        <end position="80"/>
    </location>
</feature>
<comment type="subcellular location">
    <subcellularLocation>
        <location evidence="2">Endosome</location>
    </subcellularLocation>
    <subcellularLocation>
        <location evidence="1">Vacuole membrane</location>
        <topology evidence="1">Peripheral membrane protein</topology>
    </subcellularLocation>
</comment>
<evidence type="ECO:0000256" key="1">
    <source>
        <dbReference type="ARBA" id="ARBA00004148"/>
    </source>
</evidence>
<dbReference type="CDD" id="cd07280">
    <property type="entry name" value="PX_YPT35"/>
    <property type="match status" value="1"/>
</dbReference>
<evidence type="ECO:0000256" key="7">
    <source>
        <dbReference type="ARBA" id="ARBA00033728"/>
    </source>
</evidence>
<sequence length="541" mass="56266">MASSISSAIVAQSLPKETPNGAPARQEDATATETMAADTDSSSTMANGRGAMKRTSFDPLLNPQDENDENDENDDDDDDGPAPFPPYREPDEDGEEEDQVPDSSDHDSIAASAPPTAAASSPSHPQPPSDVDEPPTEPNADIPSEPTPELPVQHPSTSAAAASEAAEPEAAAETVAELSPITQIASPPPPPPPYWTHSRDGSQGLNAARNNTTSLDTGRSATAASATSKPTGAAAFFSAPFLRRLDSSSRGQGASSSFAPSTTQRPATGVVQSQSSAFSGGNGSRNHRRETSSSTLDFQANIITLQDNEASDDEAGGGDGYIDNRGWQYNGASAFPANDGTSSPAVSSPTALLSPGPPPGSSGSNLRRGSIATASSLATRTTSNSTKANRCWARRVDITDHTVIGAGSGSGKAALPHMGAFVVWTIRVQTLDGTTSGGGSRSFSSSLPSPLPSPQSPAAGHSFCVYKRYSEFDTLRRRLLASFPQARGGGALPPLPPKTVLGNFRPEFLEKRRLGLQYFLNCILLNPEFAGSPVLQDFLFS</sequence>
<feature type="region of interest" description="Disordered" evidence="10">
    <location>
        <begin position="1"/>
        <end position="233"/>
    </location>
</feature>
<keyword evidence="4" id="KW-0926">Vacuole</keyword>
<dbReference type="PROSITE" id="PS50195">
    <property type="entry name" value="PX"/>
    <property type="match status" value="1"/>
</dbReference>
<dbReference type="InterPro" id="IPR001683">
    <property type="entry name" value="PX_dom"/>
</dbReference>
<comment type="caution">
    <text evidence="12">The sequence shown here is derived from an EMBL/GenBank/DDBJ whole genome shotgun (WGS) entry which is preliminary data.</text>
</comment>
<feature type="compositionally biased region" description="Low complexity" evidence="10">
    <location>
        <begin position="248"/>
        <end position="257"/>
    </location>
</feature>
<feature type="compositionally biased region" description="Polar residues" evidence="10">
    <location>
        <begin position="258"/>
        <end position="279"/>
    </location>
</feature>
<evidence type="ECO:0000256" key="9">
    <source>
        <dbReference type="ARBA" id="ARBA00033785"/>
    </source>
</evidence>
<evidence type="ECO:0000259" key="11">
    <source>
        <dbReference type="PROSITE" id="PS50195"/>
    </source>
</evidence>
<dbReference type="SMART" id="SM00312">
    <property type="entry name" value="PX"/>
    <property type="match status" value="1"/>
</dbReference>
<dbReference type="Proteomes" id="UP001642405">
    <property type="component" value="Unassembled WGS sequence"/>
</dbReference>
<keyword evidence="6" id="KW-0472">Membrane</keyword>
<dbReference type="PANTHER" id="PTHR22775">
    <property type="entry name" value="SORTING NEXIN"/>
    <property type="match status" value="1"/>
</dbReference>
<name>A0ABP0CC36_9PEZI</name>
<feature type="domain" description="PX" evidence="11">
    <location>
        <begin position="402"/>
        <end position="541"/>
    </location>
</feature>
<dbReference type="Pfam" id="PF00787">
    <property type="entry name" value="PX"/>
    <property type="match status" value="1"/>
</dbReference>
<dbReference type="Gene3D" id="3.30.1520.10">
    <property type="entry name" value="Phox-like domain"/>
    <property type="match status" value="1"/>
</dbReference>
<keyword evidence="13" id="KW-1185">Reference proteome</keyword>
<evidence type="ECO:0000256" key="8">
    <source>
        <dbReference type="ARBA" id="ARBA00033774"/>
    </source>
</evidence>
<proteinExistence type="inferred from homology"/>
<comment type="function">
    <text evidence="7">Recruits the lipid transfer protein VPS13 to endosomal and vacuolar membranes.</text>
</comment>
<dbReference type="EMBL" id="CAWUHB010000049">
    <property type="protein sequence ID" value="CAK7229478.1"/>
    <property type="molecule type" value="Genomic_DNA"/>
</dbReference>
<organism evidence="12 13">
    <name type="scientific">Sporothrix curviconia</name>
    <dbReference type="NCBI Taxonomy" id="1260050"/>
    <lineage>
        <taxon>Eukaryota</taxon>
        <taxon>Fungi</taxon>
        <taxon>Dikarya</taxon>
        <taxon>Ascomycota</taxon>
        <taxon>Pezizomycotina</taxon>
        <taxon>Sordariomycetes</taxon>
        <taxon>Sordariomycetidae</taxon>
        <taxon>Ophiostomatales</taxon>
        <taxon>Ophiostomataceae</taxon>
        <taxon>Sporothrix</taxon>
    </lineage>
</organism>
<feature type="compositionally biased region" description="Polar residues" evidence="10">
    <location>
        <begin position="201"/>
        <end position="219"/>
    </location>
</feature>
<evidence type="ECO:0000256" key="10">
    <source>
        <dbReference type="SAM" id="MobiDB-lite"/>
    </source>
</evidence>
<evidence type="ECO:0000313" key="13">
    <source>
        <dbReference type="Proteomes" id="UP001642405"/>
    </source>
</evidence>
<gene>
    <name evidence="12" type="ORF">SCUCBS95973_007236</name>
</gene>
<evidence type="ECO:0000256" key="4">
    <source>
        <dbReference type="ARBA" id="ARBA00022554"/>
    </source>
</evidence>
<protein>
    <recommendedName>
        <fullName evidence="8">Endosomal/vacuolar adapter protein YPT35</fullName>
    </recommendedName>
    <alternativeName>
        <fullName evidence="9">PX domain-containing protein YPT35</fullName>
    </alternativeName>
</protein>
<feature type="compositionally biased region" description="Low complexity" evidence="10">
    <location>
        <begin position="29"/>
        <end position="46"/>
    </location>
</feature>
<accession>A0ABP0CC36</accession>
<evidence type="ECO:0000256" key="2">
    <source>
        <dbReference type="ARBA" id="ARBA00004177"/>
    </source>
</evidence>